<feature type="domain" description="HTH lysR-type" evidence="5">
    <location>
        <begin position="18"/>
        <end position="75"/>
    </location>
</feature>
<evidence type="ECO:0000256" key="1">
    <source>
        <dbReference type="ARBA" id="ARBA00009437"/>
    </source>
</evidence>
<keyword evidence="3" id="KW-0238">DNA-binding</keyword>
<keyword evidence="4" id="KW-0804">Transcription</keyword>
<evidence type="ECO:0000313" key="7">
    <source>
        <dbReference type="Proteomes" id="UP000244940"/>
    </source>
</evidence>
<dbReference type="Proteomes" id="UP000244940">
    <property type="component" value="Unassembled WGS sequence"/>
</dbReference>
<dbReference type="PROSITE" id="PS50931">
    <property type="entry name" value="HTH_LYSR"/>
    <property type="match status" value="1"/>
</dbReference>
<organism evidence="6 7">
    <name type="scientific">Pararhodobacter marinus</name>
    <dbReference type="NCBI Taxonomy" id="2184063"/>
    <lineage>
        <taxon>Bacteria</taxon>
        <taxon>Pseudomonadati</taxon>
        <taxon>Pseudomonadota</taxon>
        <taxon>Alphaproteobacteria</taxon>
        <taxon>Rhodobacterales</taxon>
        <taxon>Paracoccaceae</taxon>
        <taxon>Pararhodobacter</taxon>
    </lineage>
</organism>
<evidence type="ECO:0000256" key="4">
    <source>
        <dbReference type="ARBA" id="ARBA00023163"/>
    </source>
</evidence>
<dbReference type="SUPFAM" id="SSF46785">
    <property type="entry name" value="Winged helix' DNA-binding domain"/>
    <property type="match status" value="1"/>
</dbReference>
<protein>
    <submittedName>
        <fullName evidence="6">Nodulation protein NfeD</fullName>
    </submittedName>
</protein>
<dbReference type="InterPro" id="IPR036388">
    <property type="entry name" value="WH-like_DNA-bd_sf"/>
</dbReference>
<keyword evidence="2" id="KW-0805">Transcription regulation</keyword>
<dbReference type="Gene3D" id="3.40.190.10">
    <property type="entry name" value="Periplasmic binding protein-like II"/>
    <property type="match status" value="2"/>
</dbReference>
<comment type="caution">
    <text evidence="6">The sequence shown here is derived from an EMBL/GenBank/DDBJ whole genome shotgun (WGS) entry which is preliminary data.</text>
</comment>
<dbReference type="EMBL" id="QEYD01000006">
    <property type="protein sequence ID" value="PWE28578.1"/>
    <property type="molecule type" value="Genomic_DNA"/>
</dbReference>
<dbReference type="SUPFAM" id="SSF53850">
    <property type="entry name" value="Periplasmic binding protein-like II"/>
    <property type="match status" value="1"/>
</dbReference>
<gene>
    <name evidence="6" type="ORF">C4N9_11350</name>
</gene>
<reference evidence="6 7" key="1">
    <citation type="submission" date="2018-05" db="EMBL/GenBank/DDBJ databases">
        <title>Pararhodobacter marina sp. nov., isolated from deep-sea water of the Indian Ocean.</title>
        <authorList>
            <person name="Lai Q.Sr."/>
            <person name="Liu X."/>
            <person name="Shao Z."/>
        </authorList>
    </citation>
    <scope>NUCLEOTIDE SEQUENCE [LARGE SCALE GENOMIC DNA]</scope>
    <source>
        <strain evidence="6 7">CIC4N-9</strain>
    </source>
</reference>
<keyword evidence="7" id="KW-1185">Reference proteome</keyword>
<evidence type="ECO:0000259" key="5">
    <source>
        <dbReference type="PROSITE" id="PS50931"/>
    </source>
</evidence>
<dbReference type="InterPro" id="IPR005119">
    <property type="entry name" value="LysR_subst-bd"/>
</dbReference>
<dbReference type="Gene3D" id="1.10.10.10">
    <property type="entry name" value="Winged helix-like DNA-binding domain superfamily/Winged helix DNA-binding domain"/>
    <property type="match status" value="1"/>
</dbReference>
<dbReference type="PANTHER" id="PTHR30118">
    <property type="entry name" value="HTH-TYPE TRANSCRIPTIONAL REGULATOR LEUO-RELATED"/>
    <property type="match status" value="1"/>
</dbReference>
<accession>A0A2U2C9K4</accession>
<dbReference type="GO" id="GO:0003677">
    <property type="term" value="F:DNA binding"/>
    <property type="evidence" value="ECO:0007669"/>
    <property type="project" value="UniProtKB-KW"/>
</dbReference>
<evidence type="ECO:0000256" key="3">
    <source>
        <dbReference type="ARBA" id="ARBA00023125"/>
    </source>
</evidence>
<dbReference type="Pfam" id="PF00126">
    <property type="entry name" value="HTH_1"/>
    <property type="match status" value="1"/>
</dbReference>
<name>A0A2U2C9K4_9RHOB</name>
<dbReference type="AlphaFoldDB" id="A0A2U2C9K4"/>
<dbReference type="InterPro" id="IPR050389">
    <property type="entry name" value="LysR-type_TF"/>
</dbReference>
<comment type="similarity">
    <text evidence="1">Belongs to the LysR transcriptional regulatory family.</text>
</comment>
<dbReference type="GO" id="GO:0003700">
    <property type="term" value="F:DNA-binding transcription factor activity"/>
    <property type="evidence" value="ECO:0007669"/>
    <property type="project" value="InterPro"/>
</dbReference>
<dbReference type="InterPro" id="IPR036390">
    <property type="entry name" value="WH_DNA-bd_sf"/>
</dbReference>
<evidence type="ECO:0000313" key="6">
    <source>
        <dbReference type="EMBL" id="PWE28578.1"/>
    </source>
</evidence>
<dbReference type="PANTHER" id="PTHR30118:SF6">
    <property type="entry name" value="HTH-TYPE TRANSCRIPTIONAL REGULATOR LEUO"/>
    <property type="match status" value="1"/>
</dbReference>
<dbReference type="OrthoDB" id="528082at2"/>
<dbReference type="Pfam" id="PF03466">
    <property type="entry name" value="LysR_substrate"/>
    <property type="match status" value="1"/>
</dbReference>
<proteinExistence type="inferred from homology"/>
<dbReference type="InterPro" id="IPR000847">
    <property type="entry name" value="LysR_HTH_N"/>
</dbReference>
<sequence>MYGIHPITGIPVMRFQNLDLNLLAALDKLIRLQSVSRAADELSITQSAMSNALNRLRLYFEDPLLVQVGRRMELTPRAEALAGPVRDILVRIEAAVATPPVFDPATSTRNVALMVSDYSLATVVPPFVQQVAREAPSMRLTIKPQRTYPGLQLERGDTDLLIAPRVYSSPDHPSQTLLRDPMVCILDATNPAAGHLDLATFAALEHVAMEPPVGGQSYAAHLLRDAGVAVNVAVTTFSFSSLGDLVRGSDRIALVQRRLARRMVEQDPGLAMAEPPLSMAPLEQVIQWHSMRDTDPALVWLRERLIASVAPDP</sequence>
<evidence type="ECO:0000256" key="2">
    <source>
        <dbReference type="ARBA" id="ARBA00023015"/>
    </source>
</evidence>